<feature type="domain" description="HMG box" evidence="6">
    <location>
        <begin position="45"/>
        <end position="113"/>
    </location>
</feature>
<dbReference type="GO" id="GO:0001228">
    <property type="term" value="F:DNA-binding transcription activator activity, RNA polymerase II-specific"/>
    <property type="evidence" value="ECO:0007669"/>
    <property type="project" value="TreeGrafter"/>
</dbReference>
<dbReference type="InterPro" id="IPR036910">
    <property type="entry name" value="HMG_box_dom_sf"/>
</dbReference>
<feature type="DNA-binding region" description="HMG box" evidence="4">
    <location>
        <begin position="45"/>
        <end position="113"/>
    </location>
</feature>
<dbReference type="GO" id="GO:0030182">
    <property type="term" value="P:neuron differentiation"/>
    <property type="evidence" value="ECO:0007669"/>
    <property type="project" value="TreeGrafter"/>
</dbReference>
<dbReference type="SUPFAM" id="SSF47095">
    <property type="entry name" value="HMG-box"/>
    <property type="match status" value="1"/>
</dbReference>
<reference evidence="7" key="2">
    <citation type="submission" date="2015-02" db="UniProtKB">
        <authorList>
            <consortium name="EnsemblMetazoa"/>
        </authorList>
    </citation>
    <scope>IDENTIFICATION</scope>
</reference>
<dbReference type="GO" id="GO:0000978">
    <property type="term" value="F:RNA polymerase II cis-regulatory region sequence-specific DNA binding"/>
    <property type="evidence" value="ECO:0007669"/>
    <property type="project" value="TreeGrafter"/>
</dbReference>
<sequence>MVPQNVTVGKTEKMAPTFGSLLVASNSATPYTDATNCKKSNPNHIKRPMNAFMVWSQIERRKICEQQPDMHNAEISKRLGKRWKLLSEVDKKPYIDEAERLRVLHSAEYPDYKYRPRKKVKNAPTKPVNENGKGAKSPPTIGGGVVKSAAVKSRQVKLHNIGPYHRSAHLSAVNQNRLKLKLRIDKKFKDAVRQNKIAADVATKVPMTVVDRSSPENRSLYDEDDSADEDDDDESADESADDSADDDVVPVSRRVVSAVPTNIGGIGSSLTDLDNLTDLLLDDWKMEMNTITDLETYDTSSSNSHFDFPDYTTPEVSDMISDIGMSSDWLDTSAQGRLRVVYTRCSDGVCAQWPSGKMLTLASAVRSSRAAADDSSGAAPKIPIHIYEQTNSSAKPRVNQPTPPTKGQNSYFDSLLPIFDYLLIGKTLNRSFSAKTKVLPWPANLPDLNPIESFCPIMMEGLSAVIFGWIYNFPERQMMVLCEHYITKKPNT</sequence>
<dbReference type="EnsemblMetazoa" id="SMAR010316-RA">
    <property type="protein sequence ID" value="SMAR010316-PA"/>
    <property type="gene ID" value="SMAR010316"/>
</dbReference>
<evidence type="ECO:0000259" key="6">
    <source>
        <dbReference type="PROSITE" id="PS50118"/>
    </source>
</evidence>
<dbReference type="FunFam" id="1.10.30.10:FF:000007">
    <property type="entry name" value="Transcription factor SOX"/>
    <property type="match status" value="1"/>
</dbReference>
<dbReference type="GO" id="GO:0005634">
    <property type="term" value="C:nucleus"/>
    <property type="evidence" value="ECO:0007669"/>
    <property type="project" value="UniProtKB-SubCell"/>
</dbReference>
<keyword evidence="8" id="KW-1185">Reference proteome</keyword>
<evidence type="ECO:0000256" key="1">
    <source>
        <dbReference type="ARBA" id="ARBA00004123"/>
    </source>
</evidence>
<dbReference type="EMBL" id="JH431971">
    <property type="status" value="NOT_ANNOTATED_CDS"/>
    <property type="molecule type" value="Genomic_DNA"/>
</dbReference>
<dbReference type="Gene3D" id="1.10.30.10">
    <property type="entry name" value="High mobility group box domain"/>
    <property type="match status" value="1"/>
</dbReference>
<dbReference type="HOGENOM" id="CLU_043342_2_0_1"/>
<dbReference type="InterPro" id="IPR050140">
    <property type="entry name" value="SRY-related_HMG-box_TF-like"/>
</dbReference>
<keyword evidence="3 4" id="KW-0539">Nucleus</keyword>
<feature type="region of interest" description="Disordered" evidence="5">
    <location>
        <begin position="119"/>
        <end position="144"/>
    </location>
</feature>
<dbReference type="PANTHER" id="PTHR10270:SF323">
    <property type="entry name" value="TRANSCRIPTION FACTOR SOX-14-RELATED"/>
    <property type="match status" value="1"/>
</dbReference>
<dbReference type="OMA" id="FKECIRA"/>
<dbReference type="PANTHER" id="PTHR10270">
    <property type="entry name" value="SOX TRANSCRIPTION FACTOR"/>
    <property type="match status" value="1"/>
</dbReference>
<dbReference type="eggNOG" id="KOG0527">
    <property type="taxonomic scope" value="Eukaryota"/>
</dbReference>
<evidence type="ECO:0000313" key="8">
    <source>
        <dbReference type="Proteomes" id="UP000014500"/>
    </source>
</evidence>
<dbReference type="PROSITE" id="PS50118">
    <property type="entry name" value="HMG_BOX_2"/>
    <property type="match status" value="1"/>
</dbReference>
<organism evidence="7 8">
    <name type="scientific">Strigamia maritima</name>
    <name type="common">European centipede</name>
    <name type="synonym">Geophilus maritimus</name>
    <dbReference type="NCBI Taxonomy" id="126957"/>
    <lineage>
        <taxon>Eukaryota</taxon>
        <taxon>Metazoa</taxon>
        <taxon>Ecdysozoa</taxon>
        <taxon>Arthropoda</taxon>
        <taxon>Myriapoda</taxon>
        <taxon>Chilopoda</taxon>
        <taxon>Pleurostigmophora</taxon>
        <taxon>Geophilomorpha</taxon>
        <taxon>Linotaeniidae</taxon>
        <taxon>Strigamia</taxon>
    </lineage>
</organism>
<dbReference type="GO" id="GO:0000122">
    <property type="term" value="P:negative regulation of transcription by RNA polymerase II"/>
    <property type="evidence" value="ECO:0007669"/>
    <property type="project" value="TreeGrafter"/>
</dbReference>
<dbReference type="Proteomes" id="UP000014500">
    <property type="component" value="Unassembled WGS sequence"/>
</dbReference>
<dbReference type="AlphaFoldDB" id="T1J9C1"/>
<comment type="subcellular location">
    <subcellularLocation>
        <location evidence="1">Nucleus</location>
    </subcellularLocation>
</comment>
<evidence type="ECO:0000256" key="2">
    <source>
        <dbReference type="ARBA" id="ARBA00023125"/>
    </source>
</evidence>
<evidence type="ECO:0000313" key="7">
    <source>
        <dbReference type="EnsemblMetazoa" id="SMAR010316-PA"/>
    </source>
</evidence>
<feature type="compositionally biased region" description="Acidic residues" evidence="5">
    <location>
        <begin position="222"/>
        <end position="248"/>
    </location>
</feature>
<name>T1J9C1_STRMM</name>
<evidence type="ECO:0000256" key="5">
    <source>
        <dbReference type="SAM" id="MobiDB-lite"/>
    </source>
</evidence>
<evidence type="ECO:0000256" key="4">
    <source>
        <dbReference type="PROSITE-ProRule" id="PRU00267"/>
    </source>
</evidence>
<accession>T1J9C1</accession>
<proteinExistence type="predicted"/>
<feature type="region of interest" description="Disordered" evidence="5">
    <location>
        <begin position="208"/>
        <end position="252"/>
    </location>
</feature>
<keyword evidence="2 4" id="KW-0238">DNA-binding</keyword>
<dbReference type="SMART" id="SM00398">
    <property type="entry name" value="HMG"/>
    <property type="match status" value="1"/>
</dbReference>
<dbReference type="STRING" id="126957.T1J9C1"/>
<evidence type="ECO:0000256" key="3">
    <source>
        <dbReference type="ARBA" id="ARBA00023242"/>
    </source>
</evidence>
<dbReference type="Pfam" id="PF00505">
    <property type="entry name" value="HMG_box"/>
    <property type="match status" value="1"/>
</dbReference>
<reference evidence="8" key="1">
    <citation type="submission" date="2011-05" db="EMBL/GenBank/DDBJ databases">
        <authorList>
            <person name="Richards S.R."/>
            <person name="Qu J."/>
            <person name="Jiang H."/>
            <person name="Jhangiani S.N."/>
            <person name="Agravi P."/>
            <person name="Goodspeed R."/>
            <person name="Gross S."/>
            <person name="Mandapat C."/>
            <person name="Jackson L."/>
            <person name="Mathew T."/>
            <person name="Pu L."/>
            <person name="Thornton R."/>
            <person name="Saada N."/>
            <person name="Wilczek-Boney K.B."/>
            <person name="Lee S."/>
            <person name="Kovar C."/>
            <person name="Wu Y."/>
            <person name="Scherer S.E."/>
            <person name="Worley K.C."/>
            <person name="Muzny D.M."/>
            <person name="Gibbs R."/>
        </authorList>
    </citation>
    <scope>NUCLEOTIDE SEQUENCE</scope>
    <source>
        <strain evidence="8">Brora</strain>
    </source>
</reference>
<protein>
    <recommendedName>
        <fullName evidence="6">HMG box domain-containing protein</fullName>
    </recommendedName>
</protein>
<dbReference type="GO" id="GO:0007420">
    <property type="term" value="P:brain development"/>
    <property type="evidence" value="ECO:0007669"/>
    <property type="project" value="TreeGrafter"/>
</dbReference>
<dbReference type="CDD" id="cd22029">
    <property type="entry name" value="HMG-box_SoxC"/>
    <property type="match status" value="1"/>
</dbReference>
<dbReference type="InterPro" id="IPR009071">
    <property type="entry name" value="HMG_box_dom"/>
</dbReference>